<evidence type="ECO:0000256" key="3">
    <source>
        <dbReference type="ARBA" id="ARBA00022840"/>
    </source>
</evidence>
<dbReference type="Pfam" id="PF01812">
    <property type="entry name" value="5-FTHF_cyc-lig"/>
    <property type="match status" value="1"/>
</dbReference>
<proteinExistence type="inferred from homology"/>
<dbReference type="PANTHER" id="PTHR23407">
    <property type="entry name" value="ATPASE INHIBITOR/5-FORMYLTETRAHYDROFOLATE CYCLO-LIGASE"/>
    <property type="match status" value="1"/>
</dbReference>
<name>A0A7X2TAE4_9FIRM</name>
<keyword evidence="6" id="KW-0436">Ligase</keyword>
<gene>
    <name evidence="6" type="ORF">FYJ52_08130</name>
</gene>
<protein>
    <recommendedName>
        <fullName evidence="5">5-formyltetrahydrofolate cyclo-ligase</fullName>
        <ecNumber evidence="5">6.3.3.2</ecNumber>
    </recommendedName>
</protein>
<dbReference type="InterPro" id="IPR024185">
    <property type="entry name" value="FTHF_cligase-like_sf"/>
</dbReference>
<dbReference type="AlphaFoldDB" id="A0A7X2TAE4"/>
<feature type="binding site" evidence="4">
    <location>
        <begin position="5"/>
        <end position="9"/>
    </location>
    <ligand>
        <name>ATP</name>
        <dbReference type="ChEBI" id="CHEBI:30616"/>
    </ligand>
</feature>
<dbReference type="GO" id="GO:0046872">
    <property type="term" value="F:metal ion binding"/>
    <property type="evidence" value="ECO:0007669"/>
    <property type="project" value="UniProtKB-KW"/>
</dbReference>
<feature type="binding site" evidence="4">
    <location>
        <position position="48"/>
    </location>
    <ligand>
        <name>substrate</name>
    </ligand>
</feature>
<keyword evidence="7" id="KW-1185">Reference proteome</keyword>
<keyword evidence="2 4" id="KW-0547">Nucleotide-binding</keyword>
<evidence type="ECO:0000256" key="2">
    <source>
        <dbReference type="ARBA" id="ARBA00022741"/>
    </source>
</evidence>
<keyword evidence="5" id="KW-0479">Metal-binding</keyword>
<keyword evidence="3 4" id="KW-0067">ATP-binding</keyword>
<sequence length="209" mass="23073">MKHAKKAARRKILALRDAAHDPAADAAMIQTLTALDAYQKAKTLACYVSYGSEVDTHPLIARALADGKAVAVPYCVMKTHEMKMLTLSHFPDDLKPGTMGILEPDPAICPEMTPDAIDLLIVPGVGFTEGGERLGYGGGFYDRYLLRLRPDATRIALVPECLLFDALPTEDHDQRVPVIITERRIIDCYHTDPSHETAIKQEREANYDA</sequence>
<dbReference type="EMBL" id="VUMO01000011">
    <property type="protein sequence ID" value="MSS20362.1"/>
    <property type="molecule type" value="Genomic_DNA"/>
</dbReference>
<dbReference type="InterPro" id="IPR037171">
    <property type="entry name" value="NagB/RpiA_transferase-like"/>
</dbReference>
<dbReference type="PANTHER" id="PTHR23407:SF1">
    <property type="entry name" value="5-FORMYLTETRAHYDROFOLATE CYCLO-LIGASE"/>
    <property type="match status" value="1"/>
</dbReference>
<comment type="caution">
    <text evidence="6">The sequence shown here is derived from an EMBL/GenBank/DDBJ whole genome shotgun (WGS) entry which is preliminary data.</text>
</comment>
<accession>A0A7X2TAE4</accession>
<comment type="cofactor">
    <cofactor evidence="5">
        <name>Mg(2+)</name>
        <dbReference type="ChEBI" id="CHEBI:18420"/>
    </cofactor>
</comment>
<dbReference type="EC" id="6.3.3.2" evidence="5"/>
<dbReference type="NCBIfam" id="TIGR02727">
    <property type="entry name" value="MTHFS_bact"/>
    <property type="match status" value="1"/>
</dbReference>
<dbReference type="InterPro" id="IPR002698">
    <property type="entry name" value="FTHF_cligase"/>
</dbReference>
<evidence type="ECO:0000313" key="7">
    <source>
        <dbReference type="Proteomes" id="UP000461754"/>
    </source>
</evidence>
<dbReference type="GO" id="GO:0035999">
    <property type="term" value="P:tetrahydrofolate interconversion"/>
    <property type="evidence" value="ECO:0007669"/>
    <property type="project" value="TreeGrafter"/>
</dbReference>
<evidence type="ECO:0000256" key="4">
    <source>
        <dbReference type="PIRSR" id="PIRSR006806-1"/>
    </source>
</evidence>
<keyword evidence="5" id="KW-0460">Magnesium</keyword>
<dbReference type="Gene3D" id="3.40.50.10420">
    <property type="entry name" value="NagB/RpiA/CoA transferase-like"/>
    <property type="match status" value="1"/>
</dbReference>
<dbReference type="PIRSF" id="PIRSF006806">
    <property type="entry name" value="FTHF_cligase"/>
    <property type="match status" value="1"/>
</dbReference>
<dbReference type="GO" id="GO:0009396">
    <property type="term" value="P:folic acid-containing compound biosynthetic process"/>
    <property type="evidence" value="ECO:0007669"/>
    <property type="project" value="TreeGrafter"/>
</dbReference>
<dbReference type="Proteomes" id="UP000461754">
    <property type="component" value="Unassembled WGS sequence"/>
</dbReference>
<evidence type="ECO:0000256" key="1">
    <source>
        <dbReference type="ARBA" id="ARBA00010638"/>
    </source>
</evidence>
<evidence type="ECO:0000313" key="6">
    <source>
        <dbReference type="EMBL" id="MSS20362.1"/>
    </source>
</evidence>
<reference evidence="6 7" key="1">
    <citation type="submission" date="2019-08" db="EMBL/GenBank/DDBJ databases">
        <title>In-depth cultivation of the pig gut microbiome towards novel bacterial diversity and tailored functional studies.</title>
        <authorList>
            <person name="Wylensek D."/>
            <person name="Hitch T.C.A."/>
            <person name="Clavel T."/>
        </authorList>
    </citation>
    <scope>NUCLEOTIDE SEQUENCE [LARGE SCALE GENOMIC DNA]</scope>
    <source>
        <strain evidence="6 7">RF-744-FAT-4</strain>
    </source>
</reference>
<evidence type="ECO:0000256" key="5">
    <source>
        <dbReference type="RuleBase" id="RU361279"/>
    </source>
</evidence>
<comment type="catalytic activity">
    <reaction evidence="5">
        <text>(6S)-5-formyl-5,6,7,8-tetrahydrofolate + ATP = (6R)-5,10-methenyltetrahydrofolate + ADP + phosphate</text>
        <dbReference type="Rhea" id="RHEA:10488"/>
        <dbReference type="ChEBI" id="CHEBI:30616"/>
        <dbReference type="ChEBI" id="CHEBI:43474"/>
        <dbReference type="ChEBI" id="CHEBI:57455"/>
        <dbReference type="ChEBI" id="CHEBI:57457"/>
        <dbReference type="ChEBI" id="CHEBI:456216"/>
        <dbReference type="EC" id="6.3.3.2"/>
    </reaction>
</comment>
<organism evidence="6 7">
    <name type="scientific">Pseudoramibacter porci</name>
    <dbReference type="NCBI Taxonomy" id="2606631"/>
    <lineage>
        <taxon>Bacteria</taxon>
        <taxon>Bacillati</taxon>
        <taxon>Bacillota</taxon>
        <taxon>Clostridia</taxon>
        <taxon>Eubacteriales</taxon>
        <taxon>Eubacteriaceae</taxon>
        <taxon>Pseudoramibacter</taxon>
    </lineage>
</organism>
<feature type="binding site" evidence="4">
    <location>
        <position position="53"/>
    </location>
    <ligand>
        <name>substrate</name>
    </ligand>
</feature>
<dbReference type="GO" id="GO:0005524">
    <property type="term" value="F:ATP binding"/>
    <property type="evidence" value="ECO:0007669"/>
    <property type="project" value="UniProtKB-KW"/>
</dbReference>
<dbReference type="RefSeq" id="WP_154576736.1">
    <property type="nucleotide sequence ID" value="NZ_VUMO01000011.1"/>
</dbReference>
<comment type="similarity">
    <text evidence="1 5">Belongs to the 5-formyltetrahydrofolate cyclo-ligase family.</text>
</comment>
<dbReference type="GO" id="GO:0030272">
    <property type="term" value="F:5-formyltetrahydrofolate cyclo-ligase activity"/>
    <property type="evidence" value="ECO:0007669"/>
    <property type="project" value="UniProtKB-EC"/>
</dbReference>
<feature type="binding site" evidence="4">
    <location>
        <begin position="133"/>
        <end position="141"/>
    </location>
    <ligand>
        <name>ATP</name>
        <dbReference type="ChEBI" id="CHEBI:30616"/>
    </ligand>
</feature>
<dbReference type="SUPFAM" id="SSF100950">
    <property type="entry name" value="NagB/RpiA/CoA transferase-like"/>
    <property type="match status" value="1"/>
</dbReference>